<evidence type="ECO:0000313" key="2">
    <source>
        <dbReference type="EMBL" id="CAE7938028.1"/>
    </source>
</evidence>
<proteinExistence type="predicted"/>
<feature type="non-terminal residue" evidence="2">
    <location>
        <position position="143"/>
    </location>
</feature>
<feature type="compositionally biased region" description="Acidic residues" evidence="1">
    <location>
        <begin position="124"/>
        <end position="133"/>
    </location>
</feature>
<gene>
    <name evidence="2" type="ORF">SNEC2469_LOCUS32994</name>
</gene>
<dbReference type="EMBL" id="CAJNJA010085308">
    <property type="protein sequence ID" value="CAE7938028.1"/>
    <property type="molecule type" value="Genomic_DNA"/>
</dbReference>
<feature type="compositionally biased region" description="Basic and acidic residues" evidence="1">
    <location>
        <begin position="56"/>
        <end position="73"/>
    </location>
</feature>
<feature type="region of interest" description="Disordered" evidence="1">
    <location>
        <begin position="1"/>
        <end position="93"/>
    </location>
</feature>
<evidence type="ECO:0000256" key="1">
    <source>
        <dbReference type="SAM" id="MobiDB-lite"/>
    </source>
</evidence>
<reference evidence="2" key="1">
    <citation type="submission" date="2021-02" db="EMBL/GenBank/DDBJ databases">
        <authorList>
            <person name="Dougan E. K."/>
            <person name="Rhodes N."/>
            <person name="Thang M."/>
            <person name="Chan C."/>
        </authorList>
    </citation>
    <scope>NUCLEOTIDE SEQUENCE</scope>
</reference>
<accession>A0A813C2A3</accession>
<name>A0A813C2A3_9DINO</name>
<dbReference type="AlphaFoldDB" id="A0A813C2A3"/>
<organism evidence="2 3">
    <name type="scientific">Symbiodinium necroappetens</name>
    <dbReference type="NCBI Taxonomy" id="1628268"/>
    <lineage>
        <taxon>Eukaryota</taxon>
        <taxon>Sar</taxon>
        <taxon>Alveolata</taxon>
        <taxon>Dinophyceae</taxon>
        <taxon>Suessiales</taxon>
        <taxon>Symbiodiniaceae</taxon>
        <taxon>Symbiodinium</taxon>
    </lineage>
</organism>
<protein>
    <submittedName>
        <fullName evidence="2">Uncharacterized protein</fullName>
    </submittedName>
</protein>
<keyword evidence="3" id="KW-1185">Reference proteome</keyword>
<feature type="compositionally biased region" description="Basic and acidic residues" evidence="1">
    <location>
        <begin position="18"/>
        <end position="42"/>
    </location>
</feature>
<sequence>ARRRERLLSRKQGYSWRAEVEAAQRQRQGDPVEPAEPKRAEKTDDEVQDAATKRRLQIEEQQRKRREEEERRKQSANSDVDKAVSGNETYEEKKLRLMALARKKREEVAATAKSRLAKMRFSGESDEDSDQVDDFMVSARRAK</sequence>
<dbReference type="OrthoDB" id="444043at2759"/>
<dbReference type="Proteomes" id="UP000601435">
    <property type="component" value="Unassembled WGS sequence"/>
</dbReference>
<evidence type="ECO:0000313" key="3">
    <source>
        <dbReference type="Proteomes" id="UP000601435"/>
    </source>
</evidence>
<feature type="non-terminal residue" evidence="2">
    <location>
        <position position="1"/>
    </location>
</feature>
<comment type="caution">
    <text evidence="2">The sequence shown here is derived from an EMBL/GenBank/DDBJ whole genome shotgun (WGS) entry which is preliminary data.</text>
</comment>
<feature type="region of interest" description="Disordered" evidence="1">
    <location>
        <begin position="110"/>
        <end position="143"/>
    </location>
</feature>